<evidence type="ECO:0000313" key="8">
    <source>
        <dbReference type="Proteomes" id="UP001549167"/>
    </source>
</evidence>
<dbReference type="PANTHER" id="PTHR33802:SF1">
    <property type="entry name" value="XK-RELATED PROTEIN"/>
    <property type="match status" value="1"/>
</dbReference>
<dbReference type="Gene3D" id="1.20.1260.100">
    <property type="entry name" value="TspO/MBR protein"/>
    <property type="match status" value="1"/>
</dbReference>
<keyword evidence="3 6" id="KW-0812">Transmembrane</keyword>
<proteinExistence type="inferred from homology"/>
<comment type="similarity">
    <text evidence="2">Belongs to the TspO/BZRP family.</text>
</comment>
<keyword evidence="8" id="KW-1185">Reference proteome</keyword>
<protein>
    <recommendedName>
        <fullName evidence="9">Tryptophan-rich sensory protein</fullName>
    </recommendedName>
</protein>
<accession>A0ABV2KUQ0</accession>
<dbReference type="PANTHER" id="PTHR33802">
    <property type="entry name" value="SI:CH211-161H7.5-RELATED"/>
    <property type="match status" value="1"/>
</dbReference>
<feature type="transmembrane region" description="Helical" evidence="6">
    <location>
        <begin position="213"/>
        <end position="234"/>
    </location>
</feature>
<organism evidence="7 8">
    <name type="scientific">Alkalibacillus flavidus</name>
    <dbReference type="NCBI Taxonomy" id="546021"/>
    <lineage>
        <taxon>Bacteria</taxon>
        <taxon>Bacillati</taxon>
        <taxon>Bacillota</taxon>
        <taxon>Bacilli</taxon>
        <taxon>Bacillales</taxon>
        <taxon>Bacillaceae</taxon>
        <taxon>Alkalibacillus</taxon>
    </lineage>
</organism>
<reference evidence="7 8" key="1">
    <citation type="submission" date="2024-06" db="EMBL/GenBank/DDBJ databases">
        <title>Genomic Encyclopedia of Type Strains, Phase IV (KMG-IV): sequencing the most valuable type-strain genomes for metagenomic binning, comparative biology and taxonomic classification.</title>
        <authorList>
            <person name="Goeker M."/>
        </authorList>
    </citation>
    <scope>NUCLEOTIDE SEQUENCE [LARGE SCALE GENOMIC DNA]</scope>
    <source>
        <strain evidence="7 8">DSM 23520</strain>
    </source>
</reference>
<evidence type="ECO:0000256" key="4">
    <source>
        <dbReference type="ARBA" id="ARBA00022989"/>
    </source>
</evidence>
<dbReference type="InterPro" id="IPR004307">
    <property type="entry name" value="TspO_MBR"/>
</dbReference>
<evidence type="ECO:0000256" key="1">
    <source>
        <dbReference type="ARBA" id="ARBA00004141"/>
    </source>
</evidence>
<evidence type="ECO:0000256" key="5">
    <source>
        <dbReference type="ARBA" id="ARBA00023136"/>
    </source>
</evidence>
<comment type="subcellular location">
    <subcellularLocation>
        <location evidence="1">Membrane</location>
        <topology evidence="1">Multi-pass membrane protein</topology>
    </subcellularLocation>
</comment>
<evidence type="ECO:0008006" key="9">
    <source>
        <dbReference type="Google" id="ProtNLM"/>
    </source>
</evidence>
<dbReference type="RefSeq" id="WP_354219890.1">
    <property type="nucleotide sequence ID" value="NZ_JBEPMX010000006.1"/>
</dbReference>
<keyword evidence="5 6" id="KW-0472">Membrane</keyword>
<comment type="caution">
    <text evidence="7">The sequence shown here is derived from an EMBL/GenBank/DDBJ whole genome shotgun (WGS) entry which is preliminary data.</text>
</comment>
<feature type="transmembrane region" description="Helical" evidence="6">
    <location>
        <begin position="45"/>
        <end position="67"/>
    </location>
</feature>
<keyword evidence="4 6" id="KW-1133">Transmembrane helix</keyword>
<feature type="transmembrane region" description="Helical" evidence="6">
    <location>
        <begin position="132"/>
        <end position="154"/>
    </location>
</feature>
<sequence length="243" mass="27328">MGLKWLNALTLLVMLGFNVLANTLPLNGQTTRDISDRLGILLTPADYTFAIWGLIYSLLVMFIVMLWISDQGDDVVERLGYSLIASHLFNMSWLVFFHYEWFGLALLAIIGLWISLWVVYKRLDDASLNPLWRVPISIYFAWVTVATLISIAIVLDVNQWLTWVSPTVVTLGLIWLAAMLAVLWLGRNGEIIFPLVVIWALVGIALNRQDYPVIAYTALAMAGLLAIVTVLYGFTSQSFEGEE</sequence>
<feature type="transmembrane region" description="Helical" evidence="6">
    <location>
        <begin position="102"/>
        <end position="120"/>
    </location>
</feature>
<evidence type="ECO:0000256" key="3">
    <source>
        <dbReference type="ARBA" id="ARBA00022692"/>
    </source>
</evidence>
<evidence type="ECO:0000256" key="2">
    <source>
        <dbReference type="ARBA" id="ARBA00007524"/>
    </source>
</evidence>
<dbReference type="Proteomes" id="UP001549167">
    <property type="component" value="Unassembled WGS sequence"/>
</dbReference>
<feature type="transmembrane region" description="Helical" evidence="6">
    <location>
        <begin position="160"/>
        <end position="184"/>
    </location>
</feature>
<dbReference type="InterPro" id="IPR038330">
    <property type="entry name" value="TspO/MBR-related_sf"/>
</dbReference>
<gene>
    <name evidence="7" type="ORF">ABID56_001403</name>
</gene>
<dbReference type="Pfam" id="PF03073">
    <property type="entry name" value="TspO_MBR"/>
    <property type="match status" value="1"/>
</dbReference>
<name>A0ABV2KUQ0_9BACI</name>
<feature type="transmembrane region" description="Helical" evidence="6">
    <location>
        <begin position="191"/>
        <end position="207"/>
    </location>
</feature>
<evidence type="ECO:0000313" key="7">
    <source>
        <dbReference type="EMBL" id="MET3683308.1"/>
    </source>
</evidence>
<dbReference type="EMBL" id="JBEPMX010000006">
    <property type="protein sequence ID" value="MET3683308.1"/>
    <property type="molecule type" value="Genomic_DNA"/>
</dbReference>
<evidence type="ECO:0000256" key="6">
    <source>
        <dbReference type="SAM" id="Phobius"/>
    </source>
</evidence>